<dbReference type="PANTHER" id="PTHR24348">
    <property type="entry name" value="SERINE/THREONINE-PROTEIN KINASE UNC-51-RELATED"/>
    <property type="match status" value="1"/>
</dbReference>
<dbReference type="InterPro" id="IPR008271">
    <property type="entry name" value="Ser/Thr_kinase_AS"/>
</dbReference>
<dbReference type="InterPro" id="IPR000719">
    <property type="entry name" value="Prot_kinase_dom"/>
</dbReference>
<evidence type="ECO:0000313" key="8">
    <source>
        <dbReference type="EMBL" id="BBM87884.1"/>
    </source>
</evidence>
<keyword evidence="4" id="KW-0067">ATP-binding</keyword>
<dbReference type="AlphaFoldDB" id="A0A5S9ITX6"/>
<dbReference type="GO" id="GO:0005524">
    <property type="term" value="F:ATP binding"/>
    <property type="evidence" value="ECO:0007669"/>
    <property type="project" value="UniProtKB-KW"/>
</dbReference>
<name>A0A5S9ITX6_UABAM</name>
<gene>
    <name evidence="8" type="ORF">UABAM_06299</name>
</gene>
<dbReference type="Gene3D" id="3.30.200.20">
    <property type="entry name" value="Phosphorylase Kinase, domain 1"/>
    <property type="match status" value="1"/>
</dbReference>
<dbReference type="OrthoDB" id="9790669at2"/>
<feature type="compositionally biased region" description="Acidic residues" evidence="6">
    <location>
        <begin position="488"/>
        <end position="502"/>
    </location>
</feature>
<sequence length="1144" mass="133185">MSTQERAEIVLKTIGNCELVGHIGKSKLGSVYVVQHKSLGLCVLKLFKDDISLTKKFLKSFRKNIDIINEVSHPSIASIYRFSEEPFPYMFREYAEGVSLEEAIKNGISPVQTTIWMEKLTLALQAVYNFNVAHKNLKPSNIFLNDENLTIVDFCLPASSSYYLSPEHCRGKRCTHRSDMYSLGIMFYETLTGNVPFRGKFRNVKKQHLEKTCPPIPGIPSEIDRILTKTLAKEKNERYDTLMDLLHDIRKARQVFTDNNELVKKNITFAMEQIVRDDEKDDRDEKEDHDISITMDHDEEQDDYLEDLENFKLDKLAKKSVSTLQDFAKIELGKQDEFLPGEKFSDETEFPEVISKSLEWITDTRQILENGKALEKFTLNFDKNHWDHIENYLQKIIRRECWIIERTEDEQVLQLVVDLETAKIFRYYNYFDDQINNGLKKLPKYSTIHKTFFTQITDSVDTKHSQSQSRTSLFSILDTIISLKDDGQPDMEESESSSEGGDEEVKIVEDDNWLNVDEQAGENIRKLSQRKQQDNEEQPEVETTTEIVVNFNNRYQAAAWLKLIRENNLEQGKHFELNKKIDEKLKRRFVINLLALQEYHKQQEGISNVKDFFQGDYHIERLDHGGMATVLKLTTKNDITIIFLRPENHWARDYFGEHLRIRKTKDGKEGVYAEMPKDHVVVVKVAFEGREEALIYESRLLSKLAEEKNIRQYIIGMIQEGSFLASSTDSNADQERVGYYLMMEYAAQGNIEQFSKRFPHNRLSPAVAFNVLYAMVLTLQFLKNRGIIHRDIKPQNILMSEEMVPKLGDFGLAITVDEAGSKLNEERRRLLKLVDKEFLHISTEKEQCESRLQKLQEKIKNLSYPRDGKTFESLSEQITELKSQLRKLVEQELQRADNLKQRYRPMTAEEIAVKGEFAGSMIYAAPEQFSPSKLLTCNCDIYQLAAVTYTMLTGKPPVQGKNISAIMSQIILSQKPKIVDEIKNVPVVDAISDLIYDMMNNDSEKRIAVDEVRKQLERILVKHFKELQQLPYYGTPPDLSDEEQKIWQDKVSYAQNAHKQSMMYIREWHLKIAEEHERLEKQKAEKEDIDVIQIWWDGNEIPTNFRFRCPKCSKNLKLPASVVGKKIRCPHCQSKLIAKRFHRE</sequence>
<evidence type="ECO:0000313" key="9">
    <source>
        <dbReference type="Proteomes" id="UP000326354"/>
    </source>
</evidence>
<dbReference type="GO" id="GO:0000407">
    <property type="term" value="C:phagophore assembly site"/>
    <property type="evidence" value="ECO:0007669"/>
    <property type="project" value="TreeGrafter"/>
</dbReference>
<dbReference type="SUPFAM" id="SSF56112">
    <property type="entry name" value="Protein kinase-like (PK-like)"/>
    <property type="match status" value="2"/>
</dbReference>
<dbReference type="InterPro" id="IPR045269">
    <property type="entry name" value="Atg1-like"/>
</dbReference>
<protein>
    <submittedName>
        <fullName evidence="8">Serine/threonine-protein kinase PrkC</fullName>
    </submittedName>
</protein>
<feature type="coiled-coil region" evidence="5">
    <location>
        <begin position="871"/>
        <end position="902"/>
    </location>
</feature>
<reference evidence="8 9" key="1">
    <citation type="submission" date="2019-08" db="EMBL/GenBank/DDBJ databases">
        <title>Complete genome sequence of Candidatus Uab amorphum.</title>
        <authorList>
            <person name="Shiratori T."/>
            <person name="Suzuki S."/>
            <person name="Kakizawa Y."/>
            <person name="Ishida K."/>
        </authorList>
    </citation>
    <scope>NUCLEOTIDE SEQUENCE [LARGE SCALE GENOMIC DNA]</scope>
    <source>
        <strain evidence="8 9">SRT547</strain>
    </source>
</reference>
<dbReference type="InterPro" id="IPR011009">
    <property type="entry name" value="Kinase-like_dom_sf"/>
</dbReference>
<accession>A0A5S9ITX6</accession>
<proteinExistence type="predicted"/>
<feature type="region of interest" description="Disordered" evidence="6">
    <location>
        <begin position="485"/>
        <end position="504"/>
    </location>
</feature>
<keyword evidence="3 8" id="KW-0418">Kinase</keyword>
<evidence type="ECO:0000256" key="3">
    <source>
        <dbReference type="ARBA" id="ARBA00022777"/>
    </source>
</evidence>
<keyword evidence="9" id="KW-1185">Reference proteome</keyword>
<keyword evidence="5" id="KW-0175">Coiled coil</keyword>
<feature type="domain" description="Protein kinase" evidence="7">
    <location>
        <begin position="616"/>
        <end position="1020"/>
    </location>
</feature>
<dbReference type="GO" id="GO:0004674">
    <property type="term" value="F:protein serine/threonine kinase activity"/>
    <property type="evidence" value="ECO:0007669"/>
    <property type="project" value="InterPro"/>
</dbReference>
<dbReference type="CDD" id="cd14014">
    <property type="entry name" value="STKc_PknB_like"/>
    <property type="match status" value="1"/>
</dbReference>
<organism evidence="8 9">
    <name type="scientific">Uabimicrobium amorphum</name>
    <dbReference type="NCBI Taxonomy" id="2596890"/>
    <lineage>
        <taxon>Bacteria</taxon>
        <taxon>Pseudomonadati</taxon>
        <taxon>Planctomycetota</taxon>
        <taxon>Candidatus Uabimicrobiia</taxon>
        <taxon>Candidatus Uabimicrobiales</taxon>
        <taxon>Candidatus Uabimicrobiaceae</taxon>
        <taxon>Candidatus Uabimicrobium</taxon>
    </lineage>
</organism>
<dbReference type="Gene3D" id="2.20.28.160">
    <property type="match status" value="1"/>
</dbReference>
<evidence type="ECO:0000256" key="1">
    <source>
        <dbReference type="ARBA" id="ARBA00022679"/>
    </source>
</evidence>
<dbReference type="GO" id="GO:0016020">
    <property type="term" value="C:membrane"/>
    <property type="evidence" value="ECO:0007669"/>
    <property type="project" value="TreeGrafter"/>
</dbReference>
<feature type="domain" description="Protein kinase" evidence="7">
    <location>
        <begin position="17"/>
        <end position="250"/>
    </location>
</feature>
<dbReference type="GO" id="GO:0005829">
    <property type="term" value="C:cytosol"/>
    <property type="evidence" value="ECO:0007669"/>
    <property type="project" value="TreeGrafter"/>
</dbReference>
<dbReference type="PANTHER" id="PTHR24348:SF22">
    <property type="entry name" value="NON-SPECIFIC SERINE_THREONINE PROTEIN KINASE"/>
    <property type="match status" value="1"/>
</dbReference>
<dbReference type="Proteomes" id="UP000326354">
    <property type="component" value="Chromosome"/>
</dbReference>
<dbReference type="Pfam" id="PF00069">
    <property type="entry name" value="Pkinase"/>
    <property type="match status" value="3"/>
</dbReference>
<evidence type="ECO:0000256" key="4">
    <source>
        <dbReference type="ARBA" id="ARBA00022840"/>
    </source>
</evidence>
<dbReference type="KEGG" id="uam:UABAM_06299"/>
<evidence type="ECO:0000259" key="7">
    <source>
        <dbReference type="PROSITE" id="PS50011"/>
    </source>
</evidence>
<dbReference type="RefSeq" id="WP_151971877.1">
    <property type="nucleotide sequence ID" value="NZ_AP019860.1"/>
</dbReference>
<keyword evidence="1" id="KW-0808">Transferase</keyword>
<dbReference type="Gene3D" id="1.10.510.10">
    <property type="entry name" value="Transferase(Phosphotransferase) domain 1"/>
    <property type="match status" value="3"/>
</dbReference>
<evidence type="ECO:0000256" key="2">
    <source>
        <dbReference type="ARBA" id="ARBA00022741"/>
    </source>
</evidence>
<evidence type="ECO:0000256" key="5">
    <source>
        <dbReference type="SAM" id="Coils"/>
    </source>
</evidence>
<evidence type="ECO:0000256" key="6">
    <source>
        <dbReference type="SAM" id="MobiDB-lite"/>
    </source>
</evidence>
<keyword evidence="2" id="KW-0547">Nucleotide-binding</keyword>
<dbReference type="GO" id="GO:0005776">
    <property type="term" value="C:autophagosome"/>
    <property type="evidence" value="ECO:0007669"/>
    <property type="project" value="TreeGrafter"/>
</dbReference>
<dbReference type="PROSITE" id="PS50011">
    <property type="entry name" value="PROTEIN_KINASE_DOM"/>
    <property type="match status" value="2"/>
</dbReference>
<dbReference type="SMART" id="SM00220">
    <property type="entry name" value="S_TKc"/>
    <property type="match status" value="2"/>
</dbReference>
<dbReference type="EMBL" id="AP019860">
    <property type="protein sequence ID" value="BBM87884.1"/>
    <property type="molecule type" value="Genomic_DNA"/>
</dbReference>
<dbReference type="PROSITE" id="PS00108">
    <property type="entry name" value="PROTEIN_KINASE_ST"/>
    <property type="match status" value="1"/>
</dbReference>